<proteinExistence type="predicted"/>
<gene>
    <name evidence="1" type="ORF">DAPPUDRAFT_279373</name>
</gene>
<keyword evidence="2" id="KW-1185">Reference proteome</keyword>
<dbReference type="Proteomes" id="UP000000305">
    <property type="component" value="Unassembled WGS sequence"/>
</dbReference>
<accession>E9I7C8</accession>
<dbReference type="InParanoid" id="E9I7C8"/>
<reference evidence="1 2" key="1">
    <citation type="journal article" date="2011" name="Science">
        <title>The ecoresponsive genome of Daphnia pulex.</title>
        <authorList>
            <person name="Colbourne J.K."/>
            <person name="Pfrender M.E."/>
            <person name="Gilbert D."/>
            <person name="Thomas W.K."/>
            <person name="Tucker A."/>
            <person name="Oakley T.H."/>
            <person name="Tokishita S."/>
            <person name="Aerts A."/>
            <person name="Arnold G.J."/>
            <person name="Basu M.K."/>
            <person name="Bauer D.J."/>
            <person name="Caceres C.E."/>
            <person name="Carmel L."/>
            <person name="Casola C."/>
            <person name="Choi J.H."/>
            <person name="Detter J.C."/>
            <person name="Dong Q."/>
            <person name="Dusheyko S."/>
            <person name="Eads B.D."/>
            <person name="Frohlich T."/>
            <person name="Geiler-Samerotte K.A."/>
            <person name="Gerlach D."/>
            <person name="Hatcher P."/>
            <person name="Jogdeo S."/>
            <person name="Krijgsveld J."/>
            <person name="Kriventseva E.V."/>
            <person name="Kultz D."/>
            <person name="Laforsch C."/>
            <person name="Lindquist E."/>
            <person name="Lopez J."/>
            <person name="Manak J.R."/>
            <person name="Muller J."/>
            <person name="Pangilinan J."/>
            <person name="Patwardhan R.P."/>
            <person name="Pitluck S."/>
            <person name="Pritham E.J."/>
            <person name="Rechtsteiner A."/>
            <person name="Rho M."/>
            <person name="Rogozin I.B."/>
            <person name="Sakarya O."/>
            <person name="Salamov A."/>
            <person name="Schaack S."/>
            <person name="Shapiro H."/>
            <person name="Shiga Y."/>
            <person name="Skalitzky C."/>
            <person name="Smith Z."/>
            <person name="Souvorov A."/>
            <person name="Sung W."/>
            <person name="Tang Z."/>
            <person name="Tsuchiya D."/>
            <person name="Tu H."/>
            <person name="Vos H."/>
            <person name="Wang M."/>
            <person name="Wolf Y.I."/>
            <person name="Yamagata H."/>
            <person name="Yamada T."/>
            <person name="Ye Y."/>
            <person name="Shaw J.R."/>
            <person name="Andrews J."/>
            <person name="Crease T.J."/>
            <person name="Tang H."/>
            <person name="Lucas S.M."/>
            <person name="Robertson H.M."/>
            <person name="Bork P."/>
            <person name="Koonin E.V."/>
            <person name="Zdobnov E.M."/>
            <person name="Grigoriev I.V."/>
            <person name="Lynch M."/>
            <person name="Boore J.L."/>
        </authorList>
    </citation>
    <scope>NUCLEOTIDE SEQUENCE [LARGE SCALE GENOMIC DNA]</scope>
</reference>
<dbReference type="EMBL" id="GL737129">
    <property type="protein sequence ID" value="EFX60102.1"/>
    <property type="molecule type" value="Genomic_DNA"/>
</dbReference>
<evidence type="ECO:0000313" key="2">
    <source>
        <dbReference type="Proteomes" id="UP000000305"/>
    </source>
</evidence>
<dbReference type="AlphaFoldDB" id="E9I7C8"/>
<dbReference type="KEGG" id="dpx:DAPPUDRAFT_279373"/>
<feature type="non-terminal residue" evidence="1">
    <location>
        <position position="106"/>
    </location>
</feature>
<dbReference type="OrthoDB" id="408493at2759"/>
<dbReference type="HOGENOM" id="CLU_2229786_0_0_1"/>
<name>E9I7C8_DAPPU</name>
<organism evidence="1 2">
    <name type="scientific">Daphnia pulex</name>
    <name type="common">Water flea</name>
    <dbReference type="NCBI Taxonomy" id="6669"/>
    <lineage>
        <taxon>Eukaryota</taxon>
        <taxon>Metazoa</taxon>
        <taxon>Ecdysozoa</taxon>
        <taxon>Arthropoda</taxon>
        <taxon>Crustacea</taxon>
        <taxon>Branchiopoda</taxon>
        <taxon>Diplostraca</taxon>
        <taxon>Cladocera</taxon>
        <taxon>Anomopoda</taxon>
        <taxon>Daphniidae</taxon>
        <taxon>Daphnia</taxon>
    </lineage>
</organism>
<sequence length="106" mass="12384">IEDAEAEMYWLQMSDFYVWPHIQYFDDVTDLKEKLQRADFQSIHKKMKEEMEIRGLQLNQQWCDYSGGALIRPMLPSKGCQGKNSVSSMSTILQTKVQLLCVYNGQ</sequence>
<protein>
    <submittedName>
        <fullName evidence="1">Uncharacterized protein</fullName>
    </submittedName>
</protein>
<evidence type="ECO:0000313" key="1">
    <source>
        <dbReference type="EMBL" id="EFX60102.1"/>
    </source>
</evidence>